<feature type="region of interest" description="Disordered" evidence="1">
    <location>
        <begin position="1"/>
        <end position="20"/>
    </location>
</feature>
<dbReference type="EMBL" id="UYRU01056846">
    <property type="protein sequence ID" value="VDN13612.1"/>
    <property type="molecule type" value="Genomic_DNA"/>
</dbReference>
<evidence type="ECO:0000313" key="3">
    <source>
        <dbReference type="Proteomes" id="UP000281553"/>
    </source>
</evidence>
<feature type="compositionally biased region" description="Low complexity" evidence="1">
    <location>
        <begin position="56"/>
        <end position="73"/>
    </location>
</feature>
<gene>
    <name evidence="2" type="ORF">DILT_LOCUS9443</name>
</gene>
<keyword evidence="3" id="KW-1185">Reference proteome</keyword>
<sequence length="154" mass="16680">MEKSGLVAEDARSNSFDSPVLLGADADYNDPAAAVTGHQRATSSFDVSSNSQTFLSGTDSGADSEGDSSSQSGVCYADTTKYHKSFLTGMEENEDRGLAGVYQNGLFKQIFEFYLEKQAGMHTMWLLAGSNIHVLFHADFSEMNPLENAVDSWV</sequence>
<feature type="compositionally biased region" description="Polar residues" evidence="1">
    <location>
        <begin position="39"/>
        <end position="55"/>
    </location>
</feature>
<dbReference type="Proteomes" id="UP000281553">
    <property type="component" value="Unassembled WGS sequence"/>
</dbReference>
<accession>A0A3P7NZE5</accession>
<dbReference type="OrthoDB" id="10564589at2759"/>
<feature type="region of interest" description="Disordered" evidence="1">
    <location>
        <begin position="39"/>
        <end position="74"/>
    </location>
</feature>
<organism evidence="2 3">
    <name type="scientific">Dibothriocephalus latus</name>
    <name type="common">Fish tapeworm</name>
    <name type="synonym">Diphyllobothrium latum</name>
    <dbReference type="NCBI Taxonomy" id="60516"/>
    <lineage>
        <taxon>Eukaryota</taxon>
        <taxon>Metazoa</taxon>
        <taxon>Spiralia</taxon>
        <taxon>Lophotrochozoa</taxon>
        <taxon>Platyhelminthes</taxon>
        <taxon>Cestoda</taxon>
        <taxon>Eucestoda</taxon>
        <taxon>Diphyllobothriidea</taxon>
        <taxon>Diphyllobothriidae</taxon>
        <taxon>Dibothriocephalus</taxon>
    </lineage>
</organism>
<proteinExistence type="predicted"/>
<name>A0A3P7NZE5_DIBLA</name>
<evidence type="ECO:0000313" key="2">
    <source>
        <dbReference type="EMBL" id="VDN13612.1"/>
    </source>
</evidence>
<dbReference type="AlphaFoldDB" id="A0A3P7NZE5"/>
<evidence type="ECO:0000256" key="1">
    <source>
        <dbReference type="SAM" id="MobiDB-lite"/>
    </source>
</evidence>
<protein>
    <submittedName>
        <fullName evidence="2">Uncharacterized protein</fullName>
    </submittedName>
</protein>
<reference evidence="2 3" key="1">
    <citation type="submission" date="2018-11" db="EMBL/GenBank/DDBJ databases">
        <authorList>
            <consortium name="Pathogen Informatics"/>
        </authorList>
    </citation>
    <scope>NUCLEOTIDE SEQUENCE [LARGE SCALE GENOMIC DNA]</scope>
</reference>